<organism evidence="8 9">
    <name type="scientific">Malacoplasma penetrans (strain HF-2)</name>
    <name type="common">Mycoplasma penetrans</name>
    <dbReference type="NCBI Taxonomy" id="272633"/>
    <lineage>
        <taxon>Bacteria</taxon>
        <taxon>Bacillati</taxon>
        <taxon>Mycoplasmatota</taxon>
        <taxon>Mycoplasmoidales</taxon>
        <taxon>Mycoplasmoidaceae</taxon>
        <taxon>Malacoplasma</taxon>
    </lineage>
</organism>
<dbReference type="Gene3D" id="3.10.290.10">
    <property type="entry name" value="RNA-binding S4 domain"/>
    <property type="match status" value="1"/>
</dbReference>
<dbReference type="Pfam" id="PF01479">
    <property type="entry name" value="S4"/>
    <property type="match status" value="1"/>
</dbReference>
<dbReference type="InterPro" id="IPR006145">
    <property type="entry name" value="PsdUridine_synth_RsuA/RluA"/>
</dbReference>
<evidence type="ECO:0000256" key="2">
    <source>
        <dbReference type="ARBA" id="ARBA00010876"/>
    </source>
</evidence>
<dbReference type="Proteomes" id="UP000002522">
    <property type="component" value="Chromosome"/>
</dbReference>
<evidence type="ECO:0000259" key="7">
    <source>
        <dbReference type="SMART" id="SM00363"/>
    </source>
</evidence>
<dbReference type="NCBIfam" id="TIGR00005">
    <property type="entry name" value="rluA_subfam"/>
    <property type="match status" value="1"/>
</dbReference>
<dbReference type="FunCoup" id="Q8EWS1">
    <property type="interactions" value="279"/>
</dbReference>
<comment type="function">
    <text evidence="6">Responsible for synthesis of pseudouridine from uracil.</text>
</comment>
<dbReference type="EC" id="5.4.99.-" evidence="6"/>
<dbReference type="InterPro" id="IPR020103">
    <property type="entry name" value="PsdUridine_synth_cat_dom_sf"/>
</dbReference>
<dbReference type="PROSITE" id="PS50889">
    <property type="entry name" value="S4"/>
    <property type="match status" value="1"/>
</dbReference>
<dbReference type="HOGENOM" id="CLU_016902_4_4_14"/>
<dbReference type="InterPro" id="IPR002942">
    <property type="entry name" value="S4_RNA-bd"/>
</dbReference>
<dbReference type="SUPFAM" id="SSF55120">
    <property type="entry name" value="Pseudouridine synthase"/>
    <property type="match status" value="1"/>
</dbReference>
<dbReference type="GO" id="GO:0000455">
    <property type="term" value="P:enzyme-directed rRNA pseudouridine synthesis"/>
    <property type="evidence" value="ECO:0007669"/>
    <property type="project" value="TreeGrafter"/>
</dbReference>
<dbReference type="EMBL" id="BA000026">
    <property type="protein sequence ID" value="BAC43923.1"/>
    <property type="molecule type" value="Genomic_DNA"/>
</dbReference>
<evidence type="ECO:0000256" key="4">
    <source>
        <dbReference type="PIRSR" id="PIRSR606225-1"/>
    </source>
</evidence>
<keyword evidence="3 6" id="KW-0413">Isomerase</keyword>
<protein>
    <recommendedName>
        <fullName evidence="6">Pseudouridine synthase</fullName>
        <ecNumber evidence="6">5.4.99.-</ecNumber>
    </recommendedName>
</protein>
<evidence type="ECO:0000313" key="8">
    <source>
        <dbReference type="EMBL" id="BAC43923.1"/>
    </source>
</evidence>
<dbReference type="CDD" id="cd02869">
    <property type="entry name" value="PseudoU_synth_RluA_like"/>
    <property type="match status" value="1"/>
</dbReference>
<reference evidence="8 9" key="1">
    <citation type="journal article" date="2002" name="Nucleic Acids Res.">
        <title>The complete genomic sequence of Mycoplasma penetrans, an intracellular bacterial pathogen in humans.</title>
        <authorList>
            <person name="Sasaki Y."/>
            <person name="Ishikawa J."/>
            <person name="Yamashita A."/>
            <person name="Oshima K."/>
            <person name="Kenri T."/>
            <person name="Furuya K."/>
            <person name="Yoshino C."/>
            <person name="Horino A."/>
            <person name="Shiba T."/>
            <person name="Sasaki T."/>
            <person name="Hattori M."/>
        </authorList>
    </citation>
    <scope>NUCLEOTIDE SEQUENCE [LARGE SCALE GENOMIC DNA]</scope>
    <source>
        <strain evidence="8 9">HF-2</strain>
    </source>
</reference>
<dbReference type="InterPro" id="IPR006225">
    <property type="entry name" value="PsdUridine_synth_RluC/D"/>
</dbReference>
<dbReference type="GO" id="GO:0120159">
    <property type="term" value="F:rRNA pseudouridine synthase activity"/>
    <property type="evidence" value="ECO:0007669"/>
    <property type="project" value="UniProtKB-ARBA"/>
</dbReference>
<evidence type="ECO:0000256" key="5">
    <source>
        <dbReference type="PROSITE-ProRule" id="PRU00182"/>
    </source>
</evidence>
<dbReference type="InterPro" id="IPR050188">
    <property type="entry name" value="RluA_PseudoU_synthase"/>
</dbReference>
<sequence>MKNTQRLDILVSSKFSLSRSIAKHKIENNLVTVNGKIISKPNTKVDEESEIILKEEKIVEETKVLTPWKKDIEIVYEDKYILIVNKPNDIIVHPTSYDLSNTLANIIKYIFDSKKIKYNGDPLRMGIVHRLDKCTEGLVIVAKSLDSFNAFTKLFLDQKIEKKYLALLHNHLQTRTVEVDAPIKRVETSTRREVSRDIDAKEARTIFKEINKYKNFTLAEVELFTGRTHQIRVHAEFIKNHVINDPIYGPKHINKTTKYGQYLVAYKLKFIHPFTQKEVNINLDMPKEFKEYIKKYGK</sequence>
<keyword evidence="9" id="KW-1185">Reference proteome</keyword>
<accession>Q8EWS1</accession>
<dbReference type="AlphaFoldDB" id="Q8EWS1"/>
<comment type="similarity">
    <text evidence="2 6">Belongs to the pseudouridine synthase RluA family.</text>
</comment>
<gene>
    <name evidence="8" type="ordered locus">MYPE1310</name>
</gene>
<comment type="catalytic activity">
    <reaction evidence="1 6">
        <text>a uridine in RNA = a pseudouridine in RNA</text>
        <dbReference type="Rhea" id="RHEA:48348"/>
        <dbReference type="Rhea" id="RHEA-COMP:12068"/>
        <dbReference type="Rhea" id="RHEA-COMP:12069"/>
        <dbReference type="ChEBI" id="CHEBI:65314"/>
        <dbReference type="ChEBI" id="CHEBI:65315"/>
    </reaction>
</comment>
<evidence type="ECO:0000256" key="1">
    <source>
        <dbReference type="ARBA" id="ARBA00000073"/>
    </source>
</evidence>
<dbReference type="Pfam" id="PF00849">
    <property type="entry name" value="PseudoU_synth_2"/>
    <property type="match status" value="1"/>
</dbReference>
<dbReference type="STRING" id="272633.gene:10731225"/>
<dbReference type="SUPFAM" id="SSF55174">
    <property type="entry name" value="Alpha-L RNA-binding motif"/>
    <property type="match status" value="1"/>
</dbReference>
<proteinExistence type="inferred from homology"/>
<evidence type="ECO:0000256" key="6">
    <source>
        <dbReference type="RuleBase" id="RU362028"/>
    </source>
</evidence>
<dbReference type="InterPro" id="IPR036986">
    <property type="entry name" value="S4_RNA-bd_sf"/>
</dbReference>
<evidence type="ECO:0000256" key="3">
    <source>
        <dbReference type="ARBA" id="ARBA00023235"/>
    </source>
</evidence>
<dbReference type="InParanoid" id="Q8EWS1"/>
<name>Q8EWS1_MALP2</name>
<dbReference type="SMART" id="SM00363">
    <property type="entry name" value="S4"/>
    <property type="match status" value="1"/>
</dbReference>
<dbReference type="KEGG" id="mpe:MYPE1310"/>
<dbReference type="PANTHER" id="PTHR21600">
    <property type="entry name" value="MITOCHONDRIAL RNA PSEUDOURIDINE SYNTHASE"/>
    <property type="match status" value="1"/>
</dbReference>
<evidence type="ECO:0000313" key="9">
    <source>
        <dbReference type="Proteomes" id="UP000002522"/>
    </source>
</evidence>
<dbReference type="CDD" id="cd00165">
    <property type="entry name" value="S4"/>
    <property type="match status" value="1"/>
</dbReference>
<dbReference type="eggNOG" id="COG0564">
    <property type="taxonomic scope" value="Bacteria"/>
</dbReference>
<dbReference type="GO" id="GO:0003723">
    <property type="term" value="F:RNA binding"/>
    <property type="evidence" value="ECO:0007669"/>
    <property type="project" value="UniProtKB-KW"/>
</dbReference>
<dbReference type="RefSeq" id="WP_011076959.1">
    <property type="nucleotide sequence ID" value="NC_004432.1"/>
</dbReference>
<feature type="active site" evidence="4">
    <location>
        <position position="132"/>
    </location>
</feature>
<feature type="domain" description="RNA-binding S4" evidence="7">
    <location>
        <begin position="5"/>
        <end position="67"/>
    </location>
</feature>
<dbReference type="PANTHER" id="PTHR21600:SF44">
    <property type="entry name" value="RIBOSOMAL LARGE SUBUNIT PSEUDOURIDINE SYNTHASE D"/>
    <property type="match status" value="1"/>
</dbReference>
<dbReference type="Gene3D" id="3.30.2350.10">
    <property type="entry name" value="Pseudouridine synthase"/>
    <property type="match status" value="1"/>
</dbReference>
<keyword evidence="5" id="KW-0694">RNA-binding</keyword>